<sequence>MKEKLDDLIQICENLKENEVFKKYIEFIQFPFYRNLEIDTRITFDFPLTVFVGQNGCGKSSCLHALYGAPDRYTPYRFWFDTKVDPINYYDDKRKRHSFWYSFRIGKETKQVIKARIKRNNDPNYWETSRPLAWAGMETRKKRNDRDKPIKKNVVYLDFRSELSAFDKFFYFGTVKNRKSRNKQEFLRRKSSSLNKLFKGKKKTIYSSTRNLNEELEIISNKELEWISFILGRAYKSGISIKHRLFHSEGYSVLFSTEFASYSEAVAGSGEMAIVRLVREIVSAEKESLILLDEPEVFLHPGAQERLKYFLLEQIKQKKHQIVLTTHSPSLVSGLPKESIKVFYQNPSNGRFLIKENLIPEQAFFHLEYFNKSKINILVEDFLAKSIIDRVLNDLGEETKNLFLTKFNPGGETIIKSEFIKVFCQEKDSKTFVIFDGDQKPINDHLDWRNIPSKNLNTNYLQEKIKLQTGVPLKLNLNSNSSQLEKIELQKKILDYYLEQVYYLPKKTPEEIIWDEDLALKTMQLYDGVFNNKSKYINKLNDKNLKGKYAIIAKKIYGDDKSENIKSLHKIFLNYWEQKKNDDFKEIKGIFKCILEKI</sequence>
<dbReference type="Proteomes" id="UP000356253">
    <property type="component" value="Unassembled WGS sequence"/>
</dbReference>
<dbReference type="EMBL" id="CABVMM010000003">
    <property type="protein sequence ID" value="VVU99705.1"/>
    <property type="molecule type" value="Genomic_DNA"/>
</dbReference>
<reference evidence="1" key="1">
    <citation type="submission" date="2019-09" db="EMBL/GenBank/DDBJ databases">
        <authorList>
            <person name="Rodrigo-Torres L."/>
            <person name="Arahal R. D."/>
            <person name="Lucena T."/>
        </authorList>
    </citation>
    <scope>NUCLEOTIDE SEQUENCE</scope>
    <source>
        <strain evidence="1">ISS653</strain>
    </source>
</reference>
<evidence type="ECO:0000313" key="2">
    <source>
        <dbReference type="Proteomes" id="UP000356253"/>
    </source>
</evidence>
<accession>A0AC61Y5I8</accession>
<comment type="caution">
    <text evidence="1">The sequence shown here is derived from an EMBL/GenBank/DDBJ whole genome shotgun (WGS) entry which is preliminary data.</text>
</comment>
<evidence type="ECO:0000313" key="1">
    <source>
        <dbReference type="EMBL" id="VVU99705.1"/>
    </source>
</evidence>
<name>A0AC61Y5I8_9FLAO</name>
<gene>
    <name evidence="1" type="ORF">FVB9532_00962</name>
</gene>
<keyword evidence="2" id="KW-1185">Reference proteome</keyword>
<protein>
    <submittedName>
        <fullName evidence="1">Uncharacterized protein</fullName>
    </submittedName>
</protein>
<organism evidence="1 2">
    <name type="scientific">Mesonia oceanica</name>
    <dbReference type="NCBI Taxonomy" id="2687242"/>
    <lineage>
        <taxon>Bacteria</taxon>
        <taxon>Pseudomonadati</taxon>
        <taxon>Bacteroidota</taxon>
        <taxon>Flavobacteriia</taxon>
        <taxon>Flavobacteriales</taxon>
        <taxon>Flavobacteriaceae</taxon>
        <taxon>Mesonia</taxon>
    </lineage>
</organism>
<proteinExistence type="predicted"/>